<dbReference type="AlphaFoldDB" id="A0A8J6M898"/>
<keyword evidence="1" id="KW-0167">Capsid protein</keyword>
<gene>
    <name evidence="1" type="ORF">H8S57_06330</name>
</gene>
<sequence length="61" mass="6991">MANLTNKELAGLSDQLDFEKVLCCKYQAAAQECTEADLKNCFQQYASQHKQNFETLLNFLK</sequence>
<reference evidence="1" key="1">
    <citation type="submission" date="2020-08" db="EMBL/GenBank/DDBJ databases">
        <title>Genome public.</title>
        <authorList>
            <person name="Liu C."/>
            <person name="Sun Q."/>
        </authorList>
    </citation>
    <scope>NUCLEOTIDE SEQUENCE</scope>
    <source>
        <strain evidence="1">NSJ-51</strain>
    </source>
</reference>
<dbReference type="Proteomes" id="UP000661435">
    <property type="component" value="Unassembled WGS sequence"/>
</dbReference>
<accession>A0A8J6M898</accession>
<protein>
    <submittedName>
        <fullName evidence="1">Spore coat protein</fullName>
    </submittedName>
</protein>
<proteinExistence type="predicted"/>
<evidence type="ECO:0000313" key="2">
    <source>
        <dbReference type="Proteomes" id="UP000661435"/>
    </source>
</evidence>
<evidence type="ECO:0000313" key="1">
    <source>
        <dbReference type="EMBL" id="MBC5733341.1"/>
    </source>
</evidence>
<keyword evidence="2" id="KW-1185">Reference proteome</keyword>
<comment type="caution">
    <text evidence="1">The sequence shown here is derived from an EMBL/GenBank/DDBJ whole genome shotgun (WGS) entry which is preliminary data.</text>
</comment>
<organism evidence="1 2">
    <name type="scientific">Lawsonibacter hominis</name>
    <dbReference type="NCBI Taxonomy" id="2763053"/>
    <lineage>
        <taxon>Bacteria</taxon>
        <taxon>Bacillati</taxon>
        <taxon>Bacillota</taxon>
        <taxon>Clostridia</taxon>
        <taxon>Eubacteriales</taxon>
        <taxon>Oscillospiraceae</taxon>
        <taxon>Lawsonibacter</taxon>
    </lineage>
</organism>
<dbReference type="EMBL" id="JACOPP010000006">
    <property type="protein sequence ID" value="MBC5733341.1"/>
    <property type="molecule type" value="Genomic_DNA"/>
</dbReference>
<dbReference type="RefSeq" id="WP_186907241.1">
    <property type="nucleotide sequence ID" value="NZ_JACOPP010000006.1"/>
</dbReference>
<name>A0A8J6M898_9FIRM</name>
<keyword evidence="1" id="KW-0946">Virion</keyword>